<dbReference type="Proteomes" id="UP001162483">
    <property type="component" value="Unassembled WGS sequence"/>
</dbReference>
<comment type="caution">
    <text evidence="2">The sequence shown here is derived from an EMBL/GenBank/DDBJ whole genome shotgun (WGS) entry which is preliminary data.</text>
</comment>
<reference evidence="2" key="1">
    <citation type="submission" date="2023-05" db="EMBL/GenBank/DDBJ databases">
        <authorList>
            <person name="Stuckert A."/>
        </authorList>
    </citation>
    <scope>NUCLEOTIDE SEQUENCE</scope>
</reference>
<evidence type="ECO:0000313" key="3">
    <source>
        <dbReference type="Proteomes" id="UP001162483"/>
    </source>
</evidence>
<evidence type="ECO:0000313" key="2">
    <source>
        <dbReference type="EMBL" id="CAI9556258.1"/>
    </source>
</evidence>
<gene>
    <name evidence="2" type="ORF">SPARVUS_LOCUS4524346</name>
</gene>
<sequence length="46" mass="5166">MISPSNMGSHEIRQSRRKPFSAPAALVDDKWMSSMAGFWQDTAILI</sequence>
<dbReference type="EMBL" id="CATNWA010008481">
    <property type="protein sequence ID" value="CAI9556258.1"/>
    <property type="molecule type" value="Genomic_DNA"/>
</dbReference>
<evidence type="ECO:0000256" key="1">
    <source>
        <dbReference type="SAM" id="MobiDB-lite"/>
    </source>
</evidence>
<name>A0ABN9C8H8_9NEOB</name>
<organism evidence="2 3">
    <name type="scientific">Staurois parvus</name>
    <dbReference type="NCBI Taxonomy" id="386267"/>
    <lineage>
        <taxon>Eukaryota</taxon>
        <taxon>Metazoa</taxon>
        <taxon>Chordata</taxon>
        <taxon>Craniata</taxon>
        <taxon>Vertebrata</taxon>
        <taxon>Euteleostomi</taxon>
        <taxon>Amphibia</taxon>
        <taxon>Batrachia</taxon>
        <taxon>Anura</taxon>
        <taxon>Neobatrachia</taxon>
        <taxon>Ranoidea</taxon>
        <taxon>Ranidae</taxon>
        <taxon>Staurois</taxon>
    </lineage>
</organism>
<proteinExistence type="predicted"/>
<feature type="region of interest" description="Disordered" evidence="1">
    <location>
        <begin position="1"/>
        <end position="20"/>
    </location>
</feature>
<protein>
    <submittedName>
        <fullName evidence="2">Uncharacterized protein</fullName>
    </submittedName>
</protein>
<keyword evidence="3" id="KW-1185">Reference proteome</keyword>
<accession>A0ABN9C8H8</accession>